<comment type="similarity">
    <text evidence="1 3">Belongs to the short-chain dehydrogenases/reductases (SDR) family.</text>
</comment>
<dbReference type="InterPro" id="IPR051911">
    <property type="entry name" value="SDR_oxidoreductase"/>
</dbReference>
<protein>
    <submittedName>
        <fullName evidence="4">SDR family NAD(P)-dependent oxidoreductase</fullName>
    </submittedName>
</protein>
<dbReference type="AlphaFoldDB" id="A0AAW5ESP7"/>
<dbReference type="SUPFAM" id="SSF51735">
    <property type="entry name" value="NAD(P)-binding Rossmann-fold domains"/>
    <property type="match status" value="1"/>
</dbReference>
<evidence type="ECO:0000256" key="2">
    <source>
        <dbReference type="ARBA" id="ARBA00023002"/>
    </source>
</evidence>
<dbReference type="EMBL" id="JAIBCX010000021">
    <property type="protein sequence ID" value="MCJ8354201.1"/>
    <property type="molecule type" value="Genomic_DNA"/>
</dbReference>
<dbReference type="Gene3D" id="3.40.50.720">
    <property type="entry name" value="NAD(P)-binding Rossmann-like Domain"/>
    <property type="match status" value="1"/>
</dbReference>
<keyword evidence="2" id="KW-0560">Oxidoreductase</keyword>
<organism evidence="4 5">
    <name type="scientific">Novacetimonas hansenii</name>
    <name type="common">Komagataeibacter hansenii</name>
    <dbReference type="NCBI Taxonomy" id="436"/>
    <lineage>
        <taxon>Bacteria</taxon>
        <taxon>Pseudomonadati</taxon>
        <taxon>Pseudomonadota</taxon>
        <taxon>Alphaproteobacteria</taxon>
        <taxon>Acetobacterales</taxon>
        <taxon>Acetobacteraceae</taxon>
        <taxon>Novacetimonas</taxon>
    </lineage>
</organism>
<evidence type="ECO:0000313" key="4">
    <source>
        <dbReference type="EMBL" id="MCJ8354201.1"/>
    </source>
</evidence>
<dbReference type="InterPro" id="IPR020904">
    <property type="entry name" value="Sc_DH/Rdtase_CS"/>
</dbReference>
<reference evidence="4" key="2">
    <citation type="submission" date="2022-03" db="EMBL/GenBank/DDBJ databases">
        <authorList>
            <person name="Ryngajllo M."/>
            <person name="Jacek P."/>
            <person name="Kubiak K."/>
        </authorList>
    </citation>
    <scope>NUCLEOTIDE SEQUENCE</scope>
    <source>
        <strain evidence="4">SI1</strain>
    </source>
</reference>
<dbReference type="PRINTS" id="PR00081">
    <property type="entry name" value="GDHRDH"/>
</dbReference>
<name>A0AAW5ESP7_NOVHA</name>
<dbReference type="Proteomes" id="UP001202887">
    <property type="component" value="Unassembled WGS sequence"/>
</dbReference>
<sequence length="249" mass="26227">MLTGEVFAHRFGLTVSDLPDLEQAHAILVLPGVSPREARYPAWQINATGQPFPAASVERAVDAAGPIDVLVNNAGFGAVAPVELTAPETARALFETNVLGTLAMVRAVAPHMRRRRAGVIVNVSSTVTVKTLPLIGVYSASKAAVNAFTASLALEMQPFGVRAHLVLPGRAPQTRFGDNAMPHLRGMDDLDYSPQLQGFVQSVLEDQGPVTHATDVAQAVWRAATDPAAPLRIAAGADAELWMAEAGLA</sequence>
<dbReference type="PRINTS" id="PR00080">
    <property type="entry name" value="SDRFAMILY"/>
</dbReference>
<dbReference type="InterPro" id="IPR002347">
    <property type="entry name" value="SDR_fam"/>
</dbReference>
<dbReference type="GO" id="GO:0016491">
    <property type="term" value="F:oxidoreductase activity"/>
    <property type="evidence" value="ECO:0007669"/>
    <property type="project" value="UniProtKB-KW"/>
</dbReference>
<reference evidence="4" key="1">
    <citation type="journal article" date="2021" name="Polymers (Basel)">
        <title>Highly Stretchable Bacterial Cellulose Produced by Komagataeibacter hansenii SI1.</title>
        <authorList>
            <person name="Cielecka I."/>
            <person name="Ryngajllo M."/>
            <person name="Maniukiewicz W."/>
            <person name="Bielecki S."/>
        </authorList>
    </citation>
    <scope>NUCLEOTIDE SEQUENCE</scope>
    <source>
        <strain evidence="4">SI1</strain>
    </source>
</reference>
<dbReference type="RefSeq" id="WP_247067109.1">
    <property type="nucleotide sequence ID" value="NZ_CP094848.1"/>
</dbReference>
<dbReference type="PROSITE" id="PS00061">
    <property type="entry name" value="ADH_SHORT"/>
    <property type="match status" value="1"/>
</dbReference>
<evidence type="ECO:0000313" key="5">
    <source>
        <dbReference type="Proteomes" id="UP001202887"/>
    </source>
</evidence>
<dbReference type="Pfam" id="PF00106">
    <property type="entry name" value="adh_short"/>
    <property type="match status" value="1"/>
</dbReference>
<proteinExistence type="inferred from homology"/>
<dbReference type="InterPro" id="IPR036291">
    <property type="entry name" value="NAD(P)-bd_dom_sf"/>
</dbReference>
<comment type="caution">
    <text evidence="4">The sequence shown here is derived from an EMBL/GenBank/DDBJ whole genome shotgun (WGS) entry which is preliminary data.</text>
</comment>
<dbReference type="PANTHER" id="PTHR43976">
    <property type="entry name" value="SHORT CHAIN DEHYDROGENASE"/>
    <property type="match status" value="1"/>
</dbReference>
<accession>A0AAW5ESP7</accession>
<evidence type="ECO:0000256" key="3">
    <source>
        <dbReference type="RuleBase" id="RU000363"/>
    </source>
</evidence>
<evidence type="ECO:0000256" key="1">
    <source>
        <dbReference type="ARBA" id="ARBA00006484"/>
    </source>
</evidence>
<gene>
    <name evidence="4" type="ORF">K1W68_09420</name>
</gene>
<dbReference type="PANTHER" id="PTHR43976:SF16">
    <property type="entry name" value="SHORT-CHAIN DEHYDROGENASE_REDUCTASE FAMILY PROTEIN"/>
    <property type="match status" value="1"/>
</dbReference>